<dbReference type="PANTHER" id="PTHR35792">
    <property type="entry name" value="GENERAL STRESS PROTEIN"/>
    <property type="match status" value="1"/>
</dbReference>
<evidence type="ECO:0000313" key="1">
    <source>
        <dbReference type="EMBL" id="VAW29928.1"/>
    </source>
</evidence>
<protein>
    <recommendedName>
        <fullName evidence="2">YtxH domain-containing protein</fullName>
    </recommendedName>
</protein>
<proteinExistence type="predicted"/>
<dbReference type="InterPro" id="IPR052928">
    <property type="entry name" value="Desiccation-related_membrane"/>
</dbReference>
<gene>
    <name evidence="1" type="ORF">MNBD_CHLOROFLEXI01-2166</name>
</gene>
<sequence length="68" mass="7363">MNKLFSFMAGALCGALVGGVTALLLTPSSGNELREEVTVRWEAAMQEAQEARAKTRTQLEAEFESMKG</sequence>
<organism evidence="1">
    <name type="scientific">hydrothermal vent metagenome</name>
    <dbReference type="NCBI Taxonomy" id="652676"/>
    <lineage>
        <taxon>unclassified sequences</taxon>
        <taxon>metagenomes</taxon>
        <taxon>ecological metagenomes</taxon>
    </lineage>
</organism>
<dbReference type="PANTHER" id="PTHR35792:SF1">
    <property type="entry name" value="SLL0268 PROTEIN"/>
    <property type="match status" value="1"/>
</dbReference>
<dbReference type="EMBL" id="UOEU01000015">
    <property type="protein sequence ID" value="VAW29928.1"/>
    <property type="molecule type" value="Genomic_DNA"/>
</dbReference>
<dbReference type="AlphaFoldDB" id="A0A3B0UH57"/>
<reference evidence="1" key="1">
    <citation type="submission" date="2018-06" db="EMBL/GenBank/DDBJ databases">
        <authorList>
            <person name="Zhirakovskaya E."/>
        </authorList>
    </citation>
    <scope>NUCLEOTIDE SEQUENCE</scope>
</reference>
<dbReference type="Pfam" id="PF12732">
    <property type="entry name" value="YtxH"/>
    <property type="match status" value="1"/>
</dbReference>
<name>A0A3B0UH57_9ZZZZ</name>
<evidence type="ECO:0008006" key="2">
    <source>
        <dbReference type="Google" id="ProtNLM"/>
    </source>
</evidence>
<accession>A0A3B0UH57</accession>
<dbReference type="InterPro" id="IPR024623">
    <property type="entry name" value="YtxH"/>
</dbReference>